<dbReference type="Gene3D" id="3.30.420.10">
    <property type="entry name" value="Ribonuclease H-like superfamily/Ribonuclease H"/>
    <property type="match status" value="1"/>
</dbReference>
<keyword evidence="6" id="KW-0229">DNA integration</keyword>
<evidence type="ECO:0000256" key="3">
    <source>
        <dbReference type="ARBA" id="ARBA00022759"/>
    </source>
</evidence>
<evidence type="ECO:0000259" key="11">
    <source>
        <dbReference type="Pfam" id="PF13976"/>
    </source>
</evidence>
<keyword evidence="7" id="KW-0695">RNA-directed DNA polymerase</keyword>
<protein>
    <submittedName>
        <fullName evidence="13">Retrovirus-related pol polyprotein from transposon TNT 1-94</fullName>
    </submittedName>
</protein>
<keyword evidence="8" id="KW-0808">Transferase</keyword>
<dbReference type="PANTHER" id="PTHR42648:SF11">
    <property type="entry name" value="TRANSPOSON TY4-P GAG-POL POLYPROTEIN"/>
    <property type="match status" value="1"/>
</dbReference>
<comment type="caution">
    <text evidence="13">The sequence shown here is derived from an EMBL/GenBank/DDBJ whole genome shotgun (WGS) entry which is preliminary data.</text>
</comment>
<gene>
    <name evidence="13" type="ORF">Tco_1082122</name>
</gene>
<dbReference type="PANTHER" id="PTHR42648">
    <property type="entry name" value="TRANSPOSASE, PUTATIVE-RELATED"/>
    <property type="match status" value="1"/>
</dbReference>
<keyword evidence="4" id="KW-0378">Hydrolase</keyword>
<proteinExistence type="predicted"/>
<dbReference type="InterPro" id="IPR012337">
    <property type="entry name" value="RNaseH-like_sf"/>
</dbReference>
<dbReference type="InterPro" id="IPR057670">
    <property type="entry name" value="SH3_retrovirus"/>
</dbReference>
<name>A0ABQ5I1M5_9ASTR</name>
<dbReference type="SUPFAM" id="SSF53098">
    <property type="entry name" value="Ribonuclease H-like"/>
    <property type="match status" value="1"/>
</dbReference>
<keyword evidence="3" id="KW-0255">Endonuclease</keyword>
<reference evidence="13" key="1">
    <citation type="journal article" date="2022" name="Int. J. Mol. Sci.">
        <title>Draft Genome of Tanacetum Coccineum: Genomic Comparison of Closely Related Tanacetum-Family Plants.</title>
        <authorList>
            <person name="Yamashiro T."/>
            <person name="Shiraishi A."/>
            <person name="Nakayama K."/>
            <person name="Satake H."/>
        </authorList>
    </citation>
    <scope>NUCLEOTIDE SEQUENCE</scope>
</reference>
<evidence type="ECO:0000256" key="1">
    <source>
        <dbReference type="ARBA" id="ARBA00022722"/>
    </source>
</evidence>
<evidence type="ECO:0000256" key="2">
    <source>
        <dbReference type="ARBA" id="ARBA00022723"/>
    </source>
</evidence>
<dbReference type="EMBL" id="BQNB010020188">
    <property type="protein sequence ID" value="GJT93277.1"/>
    <property type="molecule type" value="Genomic_DNA"/>
</dbReference>
<dbReference type="InterPro" id="IPR039537">
    <property type="entry name" value="Retrotran_Ty1/copia-like"/>
</dbReference>
<feature type="domain" description="GAG-pre-integrase" evidence="11">
    <location>
        <begin position="509"/>
        <end position="580"/>
    </location>
</feature>
<reference evidence="13" key="2">
    <citation type="submission" date="2022-01" db="EMBL/GenBank/DDBJ databases">
        <authorList>
            <person name="Yamashiro T."/>
            <person name="Shiraishi A."/>
            <person name="Satake H."/>
            <person name="Nakayama K."/>
        </authorList>
    </citation>
    <scope>NUCLEOTIDE SEQUENCE</scope>
</reference>
<keyword evidence="8" id="KW-0548">Nucleotidyltransferase</keyword>
<dbReference type="Proteomes" id="UP001151760">
    <property type="component" value="Unassembled WGS sequence"/>
</dbReference>
<evidence type="ECO:0000259" key="12">
    <source>
        <dbReference type="Pfam" id="PF25597"/>
    </source>
</evidence>
<evidence type="ECO:0000256" key="9">
    <source>
        <dbReference type="ARBA" id="ARBA00023172"/>
    </source>
</evidence>
<evidence type="ECO:0000256" key="4">
    <source>
        <dbReference type="ARBA" id="ARBA00022801"/>
    </source>
</evidence>
<keyword evidence="2" id="KW-0479">Metal-binding</keyword>
<feature type="compositionally biased region" description="Polar residues" evidence="10">
    <location>
        <begin position="204"/>
        <end position="215"/>
    </location>
</feature>
<evidence type="ECO:0000313" key="14">
    <source>
        <dbReference type="Proteomes" id="UP001151760"/>
    </source>
</evidence>
<keyword evidence="14" id="KW-1185">Reference proteome</keyword>
<evidence type="ECO:0000256" key="5">
    <source>
        <dbReference type="ARBA" id="ARBA00022842"/>
    </source>
</evidence>
<organism evidence="13 14">
    <name type="scientific">Tanacetum coccineum</name>
    <dbReference type="NCBI Taxonomy" id="301880"/>
    <lineage>
        <taxon>Eukaryota</taxon>
        <taxon>Viridiplantae</taxon>
        <taxon>Streptophyta</taxon>
        <taxon>Embryophyta</taxon>
        <taxon>Tracheophyta</taxon>
        <taxon>Spermatophyta</taxon>
        <taxon>Magnoliopsida</taxon>
        <taxon>eudicotyledons</taxon>
        <taxon>Gunneridae</taxon>
        <taxon>Pentapetalae</taxon>
        <taxon>asterids</taxon>
        <taxon>campanulids</taxon>
        <taxon>Asterales</taxon>
        <taxon>Asteraceae</taxon>
        <taxon>Asteroideae</taxon>
        <taxon>Anthemideae</taxon>
        <taxon>Anthemidinae</taxon>
        <taxon>Tanacetum</taxon>
    </lineage>
</organism>
<dbReference type="Pfam" id="PF25597">
    <property type="entry name" value="SH3_retrovirus"/>
    <property type="match status" value="1"/>
</dbReference>
<evidence type="ECO:0000256" key="10">
    <source>
        <dbReference type="SAM" id="MobiDB-lite"/>
    </source>
</evidence>
<evidence type="ECO:0000256" key="6">
    <source>
        <dbReference type="ARBA" id="ARBA00022908"/>
    </source>
</evidence>
<dbReference type="Pfam" id="PF13976">
    <property type="entry name" value="gag_pre-integrs"/>
    <property type="match status" value="1"/>
</dbReference>
<sequence>MCNNNNNLQTQTSSAFHNAIVEAGGKDHPQMLAHGRRNGDVCNCSMETKKWIDAEAEAVQIILSGIDNDIYSTVDACPNAMEMWKAIKRLKQEWQRFVTLVKQSQELKIVSYHKLYDILKQHQNEVNEIRAKRLARTANPFALVAQQQPVYYPPPNLTHYTQKPEIVIDDEAFSKEKEIDQLMALISIYFKKIYKPTNNNLKTSSNTRNINVDNTPRSDRRTGYDRQIGQYDNQRVVIVAGARENLNDELEDQELEAHYMYMAKIQEVILDAADNSGPIFDIEPLEKVHNSDDNYNVFANERQQPESVNDTYLVEQCDINTTPDSLDMSINGGEVDQDDQMLQEEREMLVSLIEQMKIKIDGSKQNNKYLESSKKALREANTFLNNELKRTKKPIVVPISTREPKRTVNQSIVTPHRRIVASESTIQKPRRNVKPNVSLPLGTESKTTNISEPKTIRGTTLSNTPLSSNSFAAHINYHVHRRLWVLKAYDGKSQAINFVEKFLGSRGTDLYSITLQEITSHNPICLMAKASSSHAWLWHHRISHLNFDTINLLLKNDIVNGLPKLKLVKDHLSSSCELGKAKRKSFKTKTTPSSKGRLLLLRMDLCGPMRVESINGKKYVLVIVDDYSEYTWTHFLRSKDETPEVLIDFLRMIQVGLHAQTKEKGDACIIAGYSTQSKGYRVYKKRTRLIIENIHVNFDKFPQMASDDDSSDLAS</sequence>
<accession>A0ABQ5I1M5</accession>
<evidence type="ECO:0000256" key="8">
    <source>
        <dbReference type="ARBA" id="ARBA00022932"/>
    </source>
</evidence>
<feature type="domain" description="Retroviral polymerase SH3-like" evidence="12">
    <location>
        <begin position="663"/>
        <end position="701"/>
    </location>
</feature>
<keyword evidence="8" id="KW-0239">DNA-directed DNA polymerase</keyword>
<feature type="region of interest" description="Disordered" evidence="10">
    <location>
        <begin position="204"/>
        <end position="227"/>
    </location>
</feature>
<evidence type="ECO:0000313" key="13">
    <source>
        <dbReference type="EMBL" id="GJT93277.1"/>
    </source>
</evidence>
<dbReference type="InterPro" id="IPR036397">
    <property type="entry name" value="RNaseH_sf"/>
</dbReference>
<evidence type="ECO:0000256" key="7">
    <source>
        <dbReference type="ARBA" id="ARBA00022918"/>
    </source>
</evidence>
<keyword evidence="1" id="KW-0540">Nuclease</keyword>
<dbReference type="InterPro" id="IPR025724">
    <property type="entry name" value="GAG-pre-integrase_dom"/>
</dbReference>
<keyword evidence="9" id="KW-0233">DNA recombination</keyword>
<keyword evidence="5" id="KW-0460">Magnesium</keyword>